<dbReference type="Proteomes" id="UP000765509">
    <property type="component" value="Unassembled WGS sequence"/>
</dbReference>
<protein>
    <submittedName>
        <fullName evidence="1">Uncharacterized protein</fullName>
    </submittedName>
</protein>
<keyword evidence="2" id="KW-1185">Reference proteome</keyword>
<gene>
    <name evidence="1" type="ORF">O181_086834</name>
</gene>
<evidence type="ECO:0000313" key="2">
    <source>
        <dbReference type="Proteomes" id="UP000765509"/>
    </source>
</evidence>
<dbReference type="AlphaFoldDB" id="A0A9Q3INJ8"/>
<accession>A0A9Q3INJ8</accession>
<name>A0A9Q3INJ8_9BASI</name>
<dbReference type="OrthoDB" id="3366231at2759"/>
<dbReference type="EMBL" id="AVOT02052178">
    <property type="protein sequence ID" value="MBW0547119.1"/>
    <property type="molecule type" value="Genomic_DNA"/>
</dbReference>
<reference evidence="1" key="1">
    <citation type="submission" date="2021-03" db="EMBL/GenBank/DDBJ databases">
        <title>Draft genome sequence of rust myrtle Austropuccinia psidii MF-1, a brazilian biotype.</title>
        <authorList>
            <person name="Quecine M.C."/>
            <person name="Pachon D.M.R."/>
            <person name="Bonatelli M.L."/>
            <person name="Correr F.H."/>
            <person name="Franceschini L.M."/>
            <person name="Leite T.F."/>
            <person name="Margarido G.R.A."/>
            <person name="Almeida C.A."/>
            <person name="Ferrarezi J.A."/>
            <person name="Labate C.A."/>
        </authorList>
    </citation>
    <scope>NUCLEOTIDE SEQUENCE</scope>
    <source>
        <strain evidence="1">MF-1</strain>
    </source>
</reference>
<organism evidence="1 2">
    <name type="scientific">Austropuccinia psidii MF-1</name>
    <dbReference type="NCBI Taxonomy" id="1389203"/>
    <lineage>
        <taxon>Eukaryota</taxon>
        <taxon>Fungi</taxon>
        <taxon>Dikarya</taxon>
        <taxon>Basidiomycota</taxon>
        <taxon>Pucciniomycotina</taxon>
        <taxon>Pucciniomycetes</taxon>
        <taxon>Pucciniales</taxon>
        <taxon>Sphaerophragmiaceae</taxon>
        <taxon>Austropuccinia</taxon>
    </lineage>
</organism>
<evidence type="ECO:0000313" key="1">
    <source>
        <dbReference type="EMBL" id="MBW0547119.1"/>
    </source>
</evidence>
<proteinExistence type="predicted"/>
<comment type="caution">
    <text evidence="1">The sequence shown here is derived from an EMBL/GenBank/DDBJ whole genome shotgun (WGS) entry which is preliminary data.</text>
</comment>
<sequence>MAKTYNEDQLFHENVEALSDYCAYPLQHKLQVSNTTEPEVTNLCLFLLQKKSHSWGKTLAQVGLKMQYVPDHQNTLTDNVDKIHKLNNPKKDKLCQANLASQKCQIFNVIMNQLEHNLQVLPYIYGPGESGKTFLLN</sequence>